<organism evidence="4">
    <name type="scientific">Deinococcus sonorensis KR-87</name>
    <dbReference type="NCBI Taxonomy" id="694439"/>
    <lineage>
        <taxon>Bacteria</taxon>
        <taxon>Thermotogati</taxon>
        <taxon>Deinococcota</taxon>
        <taxon>Deinococci</taxon>
        <taxon>Deinococcales</taxon>
        <taxon>Deinococcaceae</taxon>
        <taxon>Deinococcus</taxon>
    </lineage>
</organism>
<dbReference type="InterPro" id="IPR000160">
    <property type="entry name" value="GGDEF_dom"/>
</dbReference>
<keyword evidence="4" id="KW-0614">Plasmid</keyword>
<dbReference type="PANTHER" id="PTHR44757">
    <property type="entry name" value="DIGUANYLATE CYCLASE DGCP"/>
    <property type="match status" value="1"/>
</dbReference>
<dbReference type="PANTHER" id="PTHR44757:SF2">
    <property type="entry name" value="BIOFILM ARCHITECTURE MAINTENANCE PROTEIN MBAA"/>
    <property type="match status" value="1"/>
</dbReference>
<dbReference type="SUPFAM" id="SSF55785">
    <property type="entry name" value="PYP-like sensor domain (PAS domain)"/>
    <property type="match status" value="1"/>
</dbReference>
<evidence type="ECO:0000313" key="4">
    <source>
        <dbReference type="EMBL" id="XBV83720.1"/>
    </source>
</evidence>
<dbReference type="Pfam" id="PF00563">
    <property type="entry name" value="EAL"/>
    <property type="match status" value="1"/>
</dbReference>
<dbReference type="InterPro" id="IPR013656">
    <property type="entry name" value="PAS_4"/>
</dbReference>
<dbReference type="InterPro" id="IPR052155">
    <property type="entry name" value="Biofilm_reg_signaling"/>
</dbReference>
<evidence type="ECO:0000256" key="1">
    <source>
        <dbReference type="SAM" id="Coils"/>
    </source>
</evidence>
<dbReference type="PROSITE" id="PS50883">
    <property type="entry name" value="EAL"/>
    <property type="match status" value="1"/>
</dbReference>
<dbReference type="Pfam" id="PF08448">
    <property type="entry name" value="PAS_4"/>
    <property type="match status" value="1"/>
</dbReference>
<name>A0AAU7U500_9DEIO</name>
<reference evidence="4" key="1">
    <citation type="submission" date="2024-06" db="EMBL/GenBank/DDBJ databases">
        <title>Draft Genome Sequence of Deinococcus sonorensis Type Strain KR-87, a Biofilm Producing Representative of the Genus Deinococcus.</title>
        <authorList>
            <person name="Boren L.S."/>
            <person name="Grosso R.A."/>
            <person name="Hugenberg-Cox A.N."/>
            <person name="Hill J.T.E."/>
            <person name="Albert C.M."/>
            <person name="Tuohy J.M."/>
        </authorList>
    </citation>
    <scope>NUCLEOTIDE SEQUENCE</scope>
    <source>
        <strain evidence="4">KR-87</strain>
        <plasmid evidence="4">pDson01</plasmid>
    </source>
</reference>
<dbReference type="Pfam" id="PF00990">
    <property type="entry name" value="GGDEF"/>
    <property type="match status" value="1"/>
</dbReference>
<gene>
    <name evidence="4" type="ORF">ABOD76_01325</name>
</gene>
<geneLocation type="plasmid" evidence="4">
    <name>pDson01</name>
</geneLocation>
<dbReference type="AlphaFoldDB" id="A0AAU7U500"/>
<dbReference type="KEGG" id="dsc:ABOD76_01325"/>
<dbReference type="SUPFAM" id="SSF55781">
    <property type="entry name" value="GAF domain-like"/>
    <property type="match status" value="1"/>
</dbReference>
<dbReference type="InterPro" id="IPR043128">
    <property type="entry name" value="Rev_trsase/Diguanyl_cyclase"/>
</dbReference>
<dbReference type="Gene3D" id="3.20.20.450">
    <property type="entry name" value="EAL domain"/>
    <property type="match status" value="1"/>
</dbReference>
<dbReference type="SUPFAM" id="SSF141868">
    <property type="entry name" value="EAL domain-like"/>
    <property type="match status" value="1"/>
</dbReference>
<dbReference type="EMBL" id="CP158297">
    <property type="protein sequence ID" value="XBV83720.1"/>
    <property type="molecule type" value="Genomic_DNA"/>
</dbReference>
<dbReference type="SMART" id="SM00267">
    <property type="entry name" value="GGDEF"/>
    <property type="match status" value="1"/>
</dbReference>
<accession>A0AAU7U500</accession>
<dbReference type="RefSeq" id="WP_350241414.1">
    <property type="nucleotide sequence ID" value="NZ_CP158297.1"/>
</dbReference>
<dbReference type="PROSITE" id="PS50887">
    <property type="entry name" value="GGDEF"/>
    <property type="match status" value="1"/>
</dbReference>
<feature type="coiled-coil region" evidence="1">
    <location>
        <begin position="384"/>
        <end position="418"/>
    </location>
</feature>
<dbReference type="CDD" id="cd01948">
    <property type="entry name" value="EAL"/>
    <property type="match status" value="1"/>
</dbReference>
<dbReference type="CDD" id="cd01949">
    <property type="entry name" value="GGDEF"/>
    <property type="match status" value="1"/>
</dbReference>
<dbReference type="NCBIfam" id="TIGR00254">
    <property type="entry name" value="GGDEF"/>
    <property type="match status" value="1"/>
</dbReference>
<dbReference type="Gene3D" id="3.30.450.20">
    <property type="entry name" value="PAS domain"/>
    <property type="match status" value="1"/>
</dbReference>
<feature type="domain" description="GGDEF" evidence="3">
    <location>
        <begin position="450"/>
        <end position="583"/>
    </location>
</feature>
<keyword evidence="1" id="KW-0175">Coiled coil</keyword>
<protein>
    <submittedName>
        <fullName evidence="4">EAL domain-containing protein</fullName>
    </submittedName>
</protein>
<dbReference type="InterPro" id="IPR035919">
    <property type="entry name" value="EAL_sf"/>
</dbReference>
<evidence type="ECO:0000259" key="2">
    <source>
        <dbReference type="PROSITE" id="PS50883"/>
    </source>
</evidence>
<dbReference type="InterPro" id="IPR029787">
    <property type="entry name" value="Nucleotide_cyclase"/>
</dbReference>
<feature type="domain" description="EAL" evidence="2">
    <location>
        <begin position="592"/>
        <end position="837"/>
    </location>
</feature>
<dbReference type="SMART" id="SM00052">
    <property type="entry name" value="EAL"/>
    <property type="match status" value="1"/>
</dbReference>
<dbReference type="SUPFAM" id="SSF55073">
    <property type="entry name" value="Nucleotide cyclase"/>
    <property type="match status" value="1"/>
</dbReference>
<dbReference type="InterPro" id="IPR035965">
    <property type="entry name" value="PAS-like_dom_sf"/>
</dbReference>
<dbReference type="NCBIfam" id="TIGR00229">
    <property type="entry name" value="sensory_box"/>
    <property type="match status" value="1"/>
</dbReference>
<evidence type="ECO:0000259" key="3">
    <source>
        <dbReference type="PROSITE" id="PS50887"/>
    </source>
</evidence>
<dbReference type="Gene3D" id="3.30.70.270">
    <property type="match status" value="1"/>
</dbReference>
<sequence length="838" mass="90855">MPGTRWPEALSFLIDRHSPASTPDVPPADLELLVGPLARAAARGLGVTTVTVSAGHTHHRWSWQHGSGPLDRSPALATGPDLLLVPDARLDPRFADQAPVRFALEVPLHSRAGKLLGRCCLHDPEPRGLLSGDAVRDVLALARQMAVALDPASGPGPGVHGPAALAAAQLSSWTLELTGGLLHIEQHRPAGEPQRGSLPLARVLDLVRPGDQQRVLRWVDAARAGHPVDPELHLTLTLDTPDGPAVELDIRGHLRPDQRQVHGVAYPAAVQVAEREALLHTVLQTLDDAVTVQDQAGVFRFVNEAAAREHGVRRVALEDRTAWEALDAAQARLLEQRAAQVRRAAAPLALEEQRPDGRRVVRHHLLPLALPDGSPGVLSVARDVTRERQQLDALKVSNDALTRRVEERTRRLEQLQHQRLHDPLTGLASETLLLDRLGHTVQLRQDRPSHRFAVLLMEVARFDQLLQAHGQTVTDSLLIQLARRLQACSAASSTIARLGQRQFVLVLEDVRSPQDVEVAVERLLAALQPAFRAGRATLPLDVQLGVTICKEGYTSAQAALQDARLALQQARPLTGSGVAWFRPDLREEVAAQLELGRAARLGLDRREYEVQYRPVVDPAGRTLAFEARPVWRHPQQGLIEPSLFGPALDGDGARTRLDRQVLATACRDLARWPGDLTLQLRCSADLLAQPDVVAEADAALRQHGVDARRLTVLLDEDALQLDPAVRAALQALQRLGVQVMLDHFAGGAATLTQVRDLQVSGVRIGSAFVAEAGRDRTLLAALIQLGRALGLAVQLDGVDTRSQASAAADLGAQTVQGDHVGRWMSASGVLKRLRRAAP</sequence>
<proteinExistence type="predicted"/>
<dbReference type="InterPro" id="IPR001633">
    <property type="entry name" value="EAL_dom"/>
</dbReference>
<dbReference type="InterPro" id="IPR000014">
    <property type="entry name" value="PAS"/>
</dbReference>